<dbReference type="InterPro" id="IPR009061">
    <property type="entry name" value="DNA-bd_dom_put_sf"/>
</dbReference>
<keyword evidence="2" id="KW-0804">Transcription</keyword>
<feature type="coiled-coil region" evidence="3">
    <location>
        <begin position="41"/>
        <end position="68"/>
    </location>
</feature>
<dbReference type="Gene3D" id="1.10.1660.10">
    <property type="match status" value="1"/>
</dbReference>
<feature type="domain" description="HTH merR-type" evidence="4">
    <location>
        <begin position="1"/>
        <end position="26"/>
    </location>
</feature>
<evidence type="ECO:0000259" key="4">
    <source>
        <dbReference type="PROSITE" id="PS50937"/>
    </source>
</evidence>
<evidence type="ECO:0000313" key="5">
    <source>
        <dbReference type="EMBL" id="GIQ62606.1"/>
    </source>
</evidence>
<dbReference type="InterPro" id="IPR015358">
    <property type="entry name" value="Tscrpt_reg_MerR_DNA-bd"/>
</dbReference>
<dbReference type="PROSITE" id="PS50937">
    <property type="entry name" value="HTH_MERR_2"/>
    <property type="match status" value="1"/>
</dbReference>
<dbReference type="InterPro" id="IPR000551">
    <property type="entry name" value="MerR-type_HTH_dom"/>
</dbReference>
<proteinExistence type="predicted"/>
<protein>
    <recommendedName>
        <fullName evidence="4">HTH merR-type domain-containing protein</fullName>
    </recommendedName>
</protein>
<accession>A0ABQ4N382</accession>
<dbReference type="Proteomes" id="UP000680304">
    <property type="component" value="Unassembled WGS sequence"/>
</dbReference>
<keyword evidence="3" id="KW-0175">Coiled coil</keyword>
<dbReference type="SUPFAM" id="SSF46955">
    <property type="entry name" value="Putative DNA-binding domain"/>
    <property type="match status" value="1"/>
</dbReference>
<dbReference type="Pfam" id="PF09278">
    <property type="entry name" value="MerR-DNA-bind"/>
    <property type="match status" value="1"/>
</dbReference>
<gene>
    <name evidence="5" type="ORF">PACILC2_11740</name>
</gene>
<evidence type="ECO:0000256" key="3">
    <source>
        <dbReference type="SAM" id="Coils"/>
    </source>
</evidence>
<keyword evidence="1" id="KW-0805">Transcription regulation</keyword>
<comment type="caution">
    <text evidence="5">The sequence shown here is derived from an EMBL/GenBank/DDBJ whole genome shotgun (WGS) entry which is preliminary data.</text>
</comment>
<evidence type="ECO:0000313" key="6">
    <source>
        <dbReference type="Proteomes" id="UP000680304"/>
    </source>
</evidence>
<reference evidence="5 6" key="1">
    <citation type="submission" date="2021-04" db="EMBL/GenBank/DDBJ databases">
        <title>Draft genome sequence of Paenibacillus cisolokensis, LC2-13A.</title>
        <authorList>
            <person name="Uke A."/>
            <person name="Chhe C."/>
            <person name="Baramee S."/>
            <person name="Kosugi A."/>
        </authorList>
    </citation>
    <scope>NUCLEOTIDE SEQUENCE [LARGE SCALE GENOMIC DNA]</scope>
    <source>
        <strain evidence="5 6">LC2-13A</strain>
    </source>
</reference>
<dbReference type="EMBL" id="BOVJ01000039">
    <property type="protein sequence ID" value="GIQ62606.1"/>
    <property type="molecule type" value="Genomic_DNA"/>
</dbReference>
<keyword evidence="6" id="KW-1185">Reference proteome</keyword>
<organism evidence="5 6">
    <name type="scientific">Paenibacillus cisolokensis</name>
    <dbReference type="NCBI Taxonomy" id="1658519"/>
    <lineage>
        <taxon>Bacteria</taxon>
        <taxon>Bacillati</taxon>
        <taxon>Bacillota</taxon>
        <taxon>Bacilli</taxon>
        <taxon>Bacillales</taxon>
        <taxon>Paenibacillaceae</taxon>
        <taxon>Paenibacillus</taxon>
    </lineage>
</organism>
<sequence length="179" mass="20575">MFRLHRILAYKDLGFTLDQIRTMLDENVSSEQIRGMLRLKKAELQKVLQEETARLARIEERLVQIERGNDTRVLPEAIVKPSESILAASVRDIIPRSQLSDLFDEVVRYVLPEVPSIAALAHQCHLNSICRVDTDLALWIESNGYRISETFPCRETFVLTDEVNRELYVAELQIPVEIG</sequence>
<evidence type="ECO:0000256" key="2">
    <source>
        <dbReference type="ARBA" id="ARBA00023163"/>
    </source>
</evidence>
<name>A0ABQ4N382_9BACL</name>
<evidence type="ECO:0000256" key="1">
    <source>
        <dbReference type="ARBA" id="ARBA00023015"/>
    </source>
</evidence>